<evidence type="ECO:0000313" key="6">
    <source>
        <dbReference type="Proteomes" id="UP001201463"/>
    </source>
</evidence>
<sequence>MTHGASPFTAREGDILDAIAHGLSCREIGAALGISESTVRKHRSNMFAKVGAHNAAGLVVVARLRGWLRQPQGPPGRSSALRA</sequence>
<dbReference type="InterPro" id="IPR036388">
    <property type="entry name" value="WH-like_DNA-bd_sf"/>
</dbReference>
<evidence type="ECO:0000256" key="1">
    <source>
        <dbReference type="ARBA" id="ARBA00023015"/>
    </source>
</evidence>
<accession>A0ABS8XF26</accession>
<keyword evidence="6" id="KW-1185">Reference proteome</keyword>
<keyword evidence="3" id="KW-0804">Transcription</keyword>
<keyword evidence="2" id="KW-0238">DNA-binding</keyword>
<dbReference type="Gene3D" id="1.10.10.10">
    <property type="entry name" value="Winged helix-like DNA-binding domain superfamily/Winged helix DNA-binding domain"/>
    <property type="match status" value="1"/>
</dbReference>
<dbReference type="PANTHER" id="PTHR44688">
    <property type="entry name" value="DNA-BINDING TRANSCRIPTIONAL ACTIVATOR DEVR_DOSR"/>
    <property type="match status" value="1"/>
</dbReference>
<keyword evidence="1" id="KW-0805">Transcription regulation</keyword>
<organism evidence="5 6">
    <name type="scientific">Pelomonas caseinilytica</name>
    <dbReference type="NCBI Taxonomy" id="2906763"/>
    <lineage>
        <taxon>Bacteria</taxon>
        <taxon>Pseudomonadati</taxon>
        <taxon>Pseudomonadota</taxon>
        <taxon>Betaproteobacteria</taxon>
        <taxon>Burkholderiales</taxon>
        <taxon>Sphaerotilaceae</taxon>
        <taxon>Roseateles</taxon>
    </lineage>
</organism>
<comment type="caution">
    <text evidence="5">The sequence shown here is derived from an EMBL/GenBank/DDBJ whole genome shotgun (WGS) entry which is preliminary data.</text>
</comment>
<evidence type="ECO:0000256" key="2">
    <source>
        <dbReference type="ARBA" id="ARBA00023125"/>
    </source>
</evidence>
<dbReference type="CDD" id="cd06170">
    <property type="entry name" value="LuxR_C_like"/>
    <property type="match status" value="1"/>
</dbReference>
<name>A0ABS8XF26_9BURK</name>
<dbReference type="EMBL" id="JAJTWT010000004">
    <property type="protein sequence ID" value="MCE4537850.1"/>
    <property type="molecule type" value="Genomic_DNA"/>
</dbReference>
<evidence type="ECO:0000259" key="4">
    <source>
        <dbReference type="PROSITE" id="PS50043"/>
    </source>
</evidence>
<reference evidence="5 6" key="1">
    <citation type="submission" date="2021-12" db="EMBL/GenBank/DDBJ databases">
        <title>Genome seq of p7.</title>
        <authorList>
            <person name="Seo T."/>
        </authorList>
    </citation>
    <scope>NUCLEOTIDE SEQUENCE [LARGE SCALE GENOMIC DNA]</scope>
    <source>
        <strain evidence="5 6">P7</strain>
    </source>
</reference>
<dbReference type="PRINTS" id="PR00038">
    <property type="entry name" value="HTHLUXR"/>
</dbReference>
<dbReference type="PROSITE" id="PS50043">
    <property type="entry name" value="HTH_LUXR_2"/>
    <property type="match status" value="1"/>
</dbReference>
<protein>
    <submittedName>
        <fullName evidence="5">LuxR C-terminal-related transcriptional regulator</fullName>
    </submittedName>
</protein>
<dbReference type="Pfam" id="PF00196">
    <property type="entry name" value="GerE"/>
    <property type="match status" value="1"/>
</dbReference>
<dbReference type="InterPro" id="IPR016032">
    <property type="entry name" value="Sig_transdc_resp-reg_C-effctor"/>
</dbReference>
<dbReference type="SUPFAM" id="SSF46894">
    <property type="entry name" value="C-terminal effector domain of the bipartite response regulators"/>
    <property type="match status" value="1"/>
</dbReference>
<dbReference type="RefSeq" id="WP_233392100.1">
    <property type="nucleotide sequence ID" value="NZ_JAJTWT010000004.1"/>
</dbReference>
<gene>
    <name evidence="5" type="ORF">LXT12_11370</name>
</gene>
<feature type="domain" description="HTH luxR-type" evidence="4">
    <location>
        <begin position="1"/>
        <end position="66"/>
    </location>
</feature>
<evidence type="ECO:0000256" key="3">
    <source>
        <dbReference type="ARBA" id="ARBA00023163"/>
    </source>
</evidence>
<dbReference type="PANTHER" id="PTHR44688:SF16">
    <property type="entry name" value="DNA-BINDING TRANSCRIPTIONAL ACTIVATOR DEVR_DOSR"/>
    <property type="match status" value="1"/>
</dbReference>
<dbReference type="InterPro" id="IPR000792">
    <property type="entry name" value="Tscrpt_reg_LuxR_C"/>
</dbReference>
<evidence type="ECO:0000313" key="5">
    <source>
        <dbReference type="EMBL" id="MCE4537850.1"/>
    </source>
</evidence>
<dbReference type="SMART" id="SM00421">
    <property type="entry name" value="HTH_LUXR"/>
    <property type="match status" value="1"/>
</dbReference>
<dbReference type="Proteomes" id="UP001201463">
    <property type="component" value="Unassembled WGS sequence"/>
</dbReference>
<proteinExistence type="predicted"/>